<keyword evidence="1" id="KW-0812">Transmembrane</keyword>
<feature type="transmembrane region" description="Helical" evidence="1">
    <location>
        <begin position="267"/>
        <end position="285"/>
    </location>
</feature>
<evidence type="ECO:0000259" key="2">
    <source>
        <dbReference type="Pfam" id="PF07158"/>
    </source>
</evidence>
<feature type="transmembrane region" description="Helical" evidence="1">
    <location>
        <begin position="51"/>
        <end position="70"/>
    </location>
</feature>
<protein>
    <submittedName>
        <fullName evidence="3">Na+/H+ antiporter NhaD</fullName>
    </submittedName>
</protein>
<keyword evidence="4" id="KW-1185">Reference proteome</keyword>
<feature type="transmembrane region" description="Helical" evidence="1">
    <location>
        <begin position="222"/>
        <end position="255"/>
    </location>
</feature>
<accession>A0A1G9TJ75</accession>
<keyword evidence="1" id="KW-1133">Transmembrane helix</keyword>
<feature type="transmembrane region" description="Helical" evidence="1">
    <location>
        <begin position="306"/>
        <end position="330"/>
    </location>
</feature>
<dbReference type="Proteomes" id="UP000183376">
    <property type="component" value="Chromosome I"/>
</dbReference>
<feature type="transmembrane region" description="Helical" evidence="1">
    <location>
        <begin position="105"/>
        <end position="124"/>
    </location>
</feature>
<dbReference type="AlphaFoldDB" id="A0A1G9TJ75"/>
<gene>
    <name evidence="3" type="ORF">SAMN04489726_1821</name>
</gene>
<evidence type="ECO:0000313" key="3">
    <source>
        <dbReference type="EMBL" id="SDM47720.1"/>
    </source>
</evidence>
<proteinExistence type="predicted"/>
<dbReference type="eggNOG" id="COG1055">
    <property type="taxonomic scope" value="Bacteria"/>
</dbReference>
<feature type="transmembrane region" description="Helical" evidence="1">
    <location>
        <begin position="174"/>
        <end position="201"/>
    </location>
</feature>
<dbReference type="EMBL" id="LT629701">
    <property type="protein sequence ID" value="SDM47720.1"/>
    <property type="molecule type" value="Genomic_DNA"/>
</dbReference>
<dbReference type="InterPro" id="IPR009827">
    <property type="entry name" value="MatC_N"/>
</dbReference>
<dbReference type="RefSeq" id="WP_030431694.1">
    <property type="nucleotide sequence ID" value="NZ_JOEF01000020.1"/>
</dbReference>
<dbReference type="STRING" id="211114.SAMN04489726_1821"/>
<feature type="domain" description="Dicarboxylate carrier MatC N-terminal" evidence="2">
    <location>
        <begin position="1"/>
        <end position="149"/>
    </location>
</feature>
<feature type="transmembrane region" description="Helical" evidence="1">
    <location>
        <begin position="388"/>
        <end position="410"/>
    </location>
</feature>
<dbReference type="OrthoDB" id="8738207at2"/>
<evidence type="ECO:0000313" key="4">
    <source>
        <dbReference type="Proteomes" id="UP000183376"/>
    </source>
</evidence>
<dbReference type="Pfam" id="PF07158">
    <property type="entry name" value="MatC_N"/>
    <property type="match status" value="1"/>
</dbReference>
<name>A0A1G9TJ75_ALLAB</name>
<feature type="transmembrane region" description="Helical" evidence="1">
    <location>
        <begin position="350"/>
        <end position="376"/>
    </location>
</feature>
<sequence length="411" mass="42062">MSPELISILVLALVFALATTLSVNMGGLGFAAAFLVGTTVGGLTAEKVLDGFPGDIFVVLVGVTYLFAIARANGTVDRLVDLAVRVVGGRIAVIPWVMFGVTGLLTAIGAVSPAAVAIIAPIALNLANRYGINQLLMGALVVHGAQAGGFSPISVYGAIVNGVVERNHLPQNEIALFLASLVANAVIAAIVFVVFGGLKLGRADKETEDAGPRERITFHQVLTLLGLTTLVVLTLVFDLNVGLVAITIAVVLGVASPKTNAQAVNQITWPTVLLICGVLTYVSVLQQMGAVTYVGNAVRDVGSPTLAVLLLLFIGAIVSALASSVGVLGATIPLAVPLLTVGHIDPVSMVAALAVAATVVDVSPFSTNGAIVLANARDVDRDAFFKQLLRYGAFIVAVAPVALWAVLAVIG</sequence>
<reference evidence="3 4" key="1">
    <citation type="submission" date="2016-10" db="EMBL/GenBank/DDBJ databases">
        <authorList>
            <person name="de Groot N.N."/>
        </authorList>
    </citation>
    <scope>NUCLEOTIDE SEQUENCE [LARGE SCALE GENOMIC DNA]</scope>
    <source>
        <strain evidence="3 4">DSM 44149</strain>
    </source>
</reference>
<feature type="transmembrane region" description="Helical" evidence="1">
    <location>
        <begin position="136"/>
        <end position="159"/>
    </location>
</feature>
<organism evidence="3 4">
    <name type="scientific">Allokutzneria albata</name>
    <name type="common">Kibdelosporangium albatum</name>
    <dbReference type="NCBI Taxonomy" id="211114"/>
    <lineage>
        <taxon>Bacteria</taxon>
        <taxon>Bacillati</taxon>
        <taxon>Actinomycetota</taxon>
        <taxon>Actinomycetes</taxon>
        <taxon>Pseudonocardiales</taxon>
        <taxon>Pseudonocardiaceae</taxon>
        <taxon>Allokutzneria</taxon>
    </lineage>
</organism>
<keyword evidence="1" id="KW-0472">Membrane</keyword>
<evidence type="ECO:0000256" key="1">
    <source>
        <dbReference type="SAM" id="Phobius"/>
    </source>
</evidence>
<feature type="transmembrane region" description="Helical" evidence="1">
    <location>
        <begin position="82"/>
        <end position="99"/>
    </location>
</feature>